<dbReference type="EMBL" id="JAVHNQ010000001">
    <property type="protein sequence ID" value="KAK6359075.1"/>
    <property type="molecule type" value="Genomic_DNA"/>
</dbReference>
<accession>A0AAV9VAU1</accession>
<gene>
    <name evidence="3" type="ORF">TWF696_000243</name>
</gene>
<evidence type="ECO:0000313" key="3">
    <source>
        <dbReference type="EMBL" id="KAK6359075.1"/>
    </source>
</evidence>
<protein>
    <submittedName>
        <fullName evidence="3">Uncharacterized protein</fullName>
    </submittedName>
</protein>
<keyword evidence="2" id="KW-0732">Signal</keyword>
<evidence type="ECO:0000256" key="2">
    <source>
        <dbReference type="SAM" id="SignalP"/>
    </source>
</evidence>
<sequence length="176" mass="19530">MIFYYLLAILLSSLTLLPISAGQTANYPGQYCWITLDAYYRIFKDGVSHENIGLHIGHTLGPTECNGSPCCIEFDIPDPTAAKELTIGNTESLYTGECRCTIYSKPKCSGEVSYEVPPNCADGNFTKVVEARGEEFGKAKMASFRCGPNLPPPPMPRPTPKRRRRAVRENPNVLFY</sequence>
<dbReference type="AlphaFoldDB" id="A0AAV9VAU1"/>
<feature type="region of interest" description="Disordered" evidence="1">
    <location>
        <begin position="146"/>
        <end position="176"/>
    </location>
</feature>
<reference evidence="3 4" key="1">
    <citation type="submission" date="2019-10" db="EMBL/GenBank/DDBJ databases">
        <authorList>
            <person name="Palmer J.M."/>
        </authorList>
    </citation>
    <scope>NUCLEOTIDE SEQUENCE [LARGE SCALE GENOMIC DNA]</scope>
    <source>
        <strain evidence="3 4">TWF696</strain>
    </source>
</reference>
<feature type="chain" id="PRO_5043362157" evidence="2">
    <location>
        <begin position="23"/>
        <end position="176"/>
    </location>
</feature>
<name>A0AAV9VAU1_9PEZI</name>
<proteinExistence type="predicted"/>
<feature type="signal peptide" evidence="2">
    <location>
        <begin position="1"/>
        <end position="22"/>
    </location>
</feature>
<evidence type="ECO:0000256" key="1">
    <source>
        <dbReference type="SAM" id="MobiDB-lite"/>
    </source>
</evidence>
<keyword evidence="4" id="KW-1185">Reference proteome</keyword>
<evidence type="ECO:0000313" key="4">
    <source>
        <dbReference type="Proteomes" id="UP001375240"/>
    </source>
</evidence>
<comment type="caution">
    <text evidence="3">The sequence shown here is derived from an EMBL/GenBank/DDBJ whole genome shotgun (WGS) entry which is preliminary data.</text>
</comment>
<dbReference type="Proteomes" id="UP001375240">
    <property type="component" value="Unassembled WGS sequence"/>
</dbReference>
<organism evidence="3 4">
    <name type="scientific">Orbilia brochopaga</name>
    <dbReference type="NCBI Taxonomy" id="3140254"/>
    <lineage>
        <taxon>Eukaryota</taxon>
        <taxon>Fungi</taxon>
        <taxon>Dikarya</taxon>
        <taxon>Ascomycota</taxon>
        <taxon>Pezizomycotina</taxon>
        <taxon>Orbiliomycetes</taxon>
        <taxon>Orbiliales</taxon>
        <taxon>Orbiliaceae</taxon>
        <taxon>Orbilia</taxon>
    </lineage>
</organism>
<feature type="compositionally biased region" description="Pro residues" evidence="1">
    <location>
        <begin position="149"/>
        <end position="158"/>
    </location>
</feature>